<dbReference type="AlphaFoldDB" id="A0AAI9MVK2"/>
<proteinExistence type="predicted"/>
<evidence type="ECO:0000313" key="1">
    <source>
        <dbReference type="EMBL" id="EMP9432165.1"/>
    </source>
</evidence>
<organism evidence="1">
    <name type="scientific">Providencia stuartii</name>
    <dbReference type="NCBI Taxonomy" id="588"/>
    <lineage>
        <taxon>Bacteria</taxon>
        <taxon>Pseudomonadati</taxon>
        <taxon>Pseudomonadota</taxon>
        <taxon>Gammaproteobacteria</taxon>
        <taxon>Enterobacterales</taxon>
        <taxon>Morganellaceae</taxon>
        <taxon>Providencia</taxon>
    </lineage>
</organism>
<comment type="caution">
    <text evidence="1">The sequence shown here is derived from an EMBL/GenBank/DDBJ whole genome shotgun (WGS) entry which is preliminary data.</text>
</comment>
<protein>
    <submittedName>
        <fullName evidence="1">Uncharacterized protein</fullName>
    </submittedName>
</protein>
<sequence length="94" mass="10182">MHWHEGGNGICLAYSVETSSPISIELEACILGSSNLPETTTIRKDKTTVLKTPTKRNKPMNNSLKTKMLRWVKATVIAVSMGLSGSPSLQPNAL</sequence>
<gene>
    <name evidence="1" type="ORF">JRA39_001182</name>
</gene>
<reference evidence="1" key="1">
    <citation type="submission" date="2024-02" db="EMBL/GenBank/DDBJ databases">
        <authorList>
            <consortium name="Clinical and Environmental Microbiology Branch: Whole genome sequencing antimicrobial resistance pathogens in the healthcare setting"/>
        </authorList>
    </citation>
    <scope>NUCLEOTIDE SEQUENCE</scope>
    <source>
        <strain evidence="1">2020GO-00142</strain>
    </source>
</reference>
<dbReference type="EMBL" id="AAZDVE040000006">
    <property type="protein sequence ID" value="EMP9432165.1"/>
    <property type="molecule type" value="Genomic_DNA"/>
</dbReference>
<name>A0AAI9MVK2_PROST</name>
<accession>A0AAI9MVK2</accession>